<dbReference type="InterPro" id="IPR006076">
    <property type="entry name" value="FAD-dep_OxRdtase"/>
</dbReference>
<name>A0A0N1EQI5_9GAMM</name>
<protein>
    <submittedName>
        <fullName evidence="3">FAD-dependent oxidoreductase</fullName>
    </submittedName>
</protein>
<evidence type="ECO:0000259" key="2">
    <source>
        <dbReference type="Pfam" id="PF01266"/>
    </source>
</evidence>
<dbReference type="SUPFAM" id="SSF51905">
    <property type="entry name" value="FAD/NAD(P)-binding domain"/>
    <property type="match status" value="1"/>
</dbReference>
<dbReference type="Gene3D" id="3.30.9.10">
    <property type="entry name" value="D-Amino Acid Oxidase, subunit A, domain 2"/>
    <property type="match status" value="1"/>
</dbReference>
<dbReference type="GO" id="GO:0005737">
    <property type="term" value="C:cytoplasm"/>
    <property type="evidence" value="ECO:0007669"/>
    <property type="project" value="TreeGrafter"/>
</dbReference>
<dbReference type="Proteomes" id="UP000037848">
    <property type="component" value="Unassembled WGS sequence"/>
</dbReference>
<keyword evidence="4" id="KW-1185">Reference proteome</keyword>
<dbReference type="PANTHER" id="PTHR13847">
    <property type="entry name" value="SARCOSINE DEHYDROGENASE-RELATED"/>
    <property type="match status" value="1"/>
</dbReference>
<evidence type="ECO:0000313" key="4">
    <source>
        <dbReference type="Proteomes" id="UP000037848"/>
    </source>
</evidence>
<gene>
    <name evidence="3" type="ORF">ADS77_05925</name>
</gene>
<reference evidence="3 4" key="1">
    <citation type="submission" date="2015-08" db="EMBL/GenBank/DDBJ databases">
        <title>Draft Genome Sequence of Pseudoalteromonas porphyrae UCD-SED14.</title>
        <authorList>
            <person name="Coil D.A."/>
            <person name="Jospin G."/>
            <person name="Lee R.D."/>
            <person name="Eisen J.A."/>
        </authorList>
    </citation>
    <scope>NUCLEOTIDE SEQUENCE [LARGE SCALE GENOMIC DNA]</scope>
    <source>
        <strain evidence="3 4">UCD-SED14</strain>
    </source>
</reference>
<organism evidence="3 4">
    <name type="scientific">Pseudoalteromonas porphyrae</name>
    <dbReference type="NCBI Taxonomy" id="187330"/>
    <lineage>
        <taxon>Bacteria</taxon>
        <taxon>Pseudomonadati</taxon>
        <taxon>Pseudomonadota</taxon>
        <taxon>Gammaproteobacteria</taxon>
        <taxon>Alteromonadales</taxon>
        <taxon>Pseudoalteromonadaceae</taxon>
        <taxon>Pseudoalteromonas</taxon>
    </lineage>
</organism>
<dbReference type="Gene3D" id="3.50.50.60">
    <property type="entry name" value="FAD/NAD(P)-binding domain"/>
    <property type="match status" value="1"/>
</dbReference>
<dbReference type="Pfam" id="PF01266">
    <property type="entry name" value="DAO"/>
    <property type="match status" value="1"/>
</dbReference>
<evidence type="ECO:0000313" key="3">
    <source>
        <dbReference type="EMBL" id="KPH64224.1"/>
    </source>
</evidence>
<accession>A0A0N1EQI5</accession>
<dbReference type="RefSeq" id="WP_054453397.1">
    <property type="nucleotide sequence ID" value="NZ_LHPH01000005.1"/>
</dbReference>
<comment type="caution">
    <text evidence="3">The sequence shown here is derived from an EMBL/GenBank/DDBJ whole genome shotgun (WGS) entry which is preliminary data.</text>
</comment>
<dbReference type="AlphaFoldDB" id="A0A0N1EQI5"/>
<dbReference type="PANTHER" id="PTHR13847:SF285">
    <property type="entry name" value="FAD DEPENDENT OXIDOREDUCTASE DOMAIN-CONTAINING PROTEIN"/>
    <property type="match status" value="1"/>
</dbReference>
<dbReference type="PATRIC" id="fig|187330.3.peg.3164"/>
<evidence type="ECO:0000256" key="1">
    <source>
        <dbReference type="ARBA" id="ARBA00023002"/>
    </source>
</evidence>
<feature type="domain" description="FAD dependent oxidoreductase" evidence="2">
    <location>
        <begin position="30"/>
        <end position="391"/>
    </location>
</feature>
<keyword evidence="1" id="KW-0560">Oxidoreductase</keyword>
<dbReference type="InterPro" id="IPR036188">
    <property type="entry name" value="FAD/NAD-bd_sf"/>
</dbReference>
<dbReference type="EMBL" id="LHPH01000005">
    <property type="protein sequence ID" value="KPH64224.1"/>
    <property type="molecule type" value="Genomic_DNA"/>
</dbReference>
<sequence length="466" mass="51627">MTYQPFWFDSAINEEAAAPFHLLPQGHHTDVCVIGGGFTGLWTAINIKQQHPTKKVTIIEQGLCGQGASGRNGGAMLTWSTKLPSLIKLVGLDNALFLVKQSELAVHEINAFTKEQGIDCDCRIDGCFYTASNRAQLGLLDNALDCLDQFNLNSWQKCTAEQLLQTGSKQNLHAHFSAHGGSIQPAKLVRGLKRVAQRMGVDVIEHCRYIQHHDHEPINVTTNQGALVCNTLIFAVNAWLPTLQNKFSRSVVLVSSDMIITKPIPDVLEQLKLNHGSAIIDSRTFVNYYRSTLDGRLMLGKGGNFFSYGNKVHPKFDQPSHYKKLLDSSLAHFFKGHELPIERTWTGPSDRSATGFPFFGHLNAHPHVLYAGGYSGNGIVQSYLGAKILSAMVLNNNPQWQHCGLVNQPLKQFPIEPIRTTGAYIVRNAIRRKELAEDLNLQPHKIDCYLAKLSGSAAKVDTQSLR</sequence>
<proteinExistence type="predicted"/>
<dbReference type="GO" id="GO:0016491">
    <property type="term" value="F:oxidoreductase activity"/>
    <property type="evidence" value="ECO:0007669"/>
    <property type="project" value="UniProtKB-KW"/>
</dbReference>
<dbReference type="OrthoDB" id="311718at2"/>
<dbReference type="STRING" id="187330.AMS58_02965"/>